<accession>A0ABS6ZCL4</accession>
<proteinExistence type="predicted"/>
<gene>
    <name evidence="2" type="ORF">GPJ59_27450</name>
</gene>
<dbReference type="Pfam" id="PF00196">
    <property type="entry name" value="GerE"/>
    <property type="match status" value="1"/>
</dbReference>
<dbReference type="SUPFAM" id="SSF46894">
    <property type="entry name" value="C-terminal effector domain of the bipartite response regulators"/>
    <property type="match status" value="1"/>
</dbReference>
<dbReference type="SUPFAM" id="SSF48452">
    <property type="entry name" value="TPR-like"/>
    <property type="match status" value="1"/>
</dbReference>
<comment type="caution">
    <text evidence="2">The sequence shown here is derived from an EMBL/GenBank/DDBJ whole genome shotgun (WGS) entry which is preliminary data.</text>
</comment>
<feature type="domain" description="HTH luxR-type" evidence="1">
    <location>
        <begin position="488"/>
        <end position="552"/>
    </location>
</feature>
<name>A0ABS6ZCL4_9ACTN</name>
<dbReference type="PRINTS" id="PR00038">
    <property type="entry name" value="HTHLUXR"/>
</dbReference>
<dbReference type="InterPro" id="IPR016032">
    <property type="entry name" value="Sig_transdc_resp-reg_C-effctor"/>
</dbReference>
<protein>
    <submittedName>
        <fullName evidence="2">Helix-turn-helix transcriptional regulator</fullName>
    </submittedName>
</protein>
<dbReference type="InterPro" id="IPR000792">
    <property type="entry name" value="Tscrpt_reg_LuxR_C"/>
</dbReference>
<reference evidence="2 3" key="1">
    <citation type="submission" date="2019-12" db="EMBL/GenBank/DDBJ databases">
        <title>Genome sequence of Streptomyces bambusae.</title>
        <authorList>
            <person name="Bansal K."/>
            <person name="Choksket S."/>
            <person name="Korpole S."/>
            <person name="Patil P.B."/>
        </authorList>
    </citation>
    <scope>NUCLEOTIDE SEQUENCE [LARGE SCALE GENOMIC DNA]</scope>
    <source>
        <strain evidence="2 3">SK60</strain>
    </source>
</reference>
<dbReference type="SMART" id="SM00421">
    <property type="entry name" value="HTH_LUXR"/>
    <property type="match status" value="1"/>
</dbReference>
<organism evidence="2 3">
    <name type="scientific">Streptomyces bambusae</name>
    <dbReference type="NCBI Taxonomy" id="1550616"/>
    <lineage>
        <taxon>Bacteria</taxon>
        <taxon>Bacillati</taxon>
        <taxon>Actinomycetota</taxon>
        <taxon>Actinomycetes</taxon>
        <taxon>Kitasatosporales</taxon>
        <taxon>Streptomycetaceae</taxon>
        <taxon>Streptomyces</taxon>
    </lineage>
</organism>
<evidence type="ECO:0000313" key="3">
    <source>
        <dbReference type="Proteomes" id="UP000812013"/>
    </source>
</evidence>
<dbReference type="Gene3D" id="1.25.40.10">
    <property type="entry name" value="Tetratricopeptide repeat domain"/>
    <property type="match status" value="1"/>
</dbReference>
<dbReference type="EMBL" id="WTFF01000261">
    <property type="protein sequence ID" value="MBW5485504.1"/>
    <property type="molecule type" value="Genomic_DNA"/>
</dbReference>
<dbReference type="Proteomes" id="UP000812013">
    <property type="component" value="Unassembled WGS sequence"/>
</dbReference>
<keyword evidence="3" id="KW-1185">Reference proteome</keyword>
<dbReference type="CDD" id="cd06170">
    <property type="entry name" value="LuxR_C_like"/>
    <property type="match status" value="1"/>
</dbReference>
<evidence type="ECO:0000313" key="2">
    <source>
        <dbReference type="EMBL" id="MBW5485504.1"/>
    </source>
</evidence>
<dbReference type="Gene3D" id="1.10.10.10">
    <property type="entry name" value="Winged helix-like DNA-binding domain superfamily/Winged helix DNA-binding domain"/>
    <property type="match status" value="1"/>
</dbReference>
<feature type="non-terminal residue" evidence="2">
    <location>
        <position position="1"/>
    </location>
</feature>
<sequence>RGCFPHPNPSRRDRQVVRVFEKEAFGGVPPRVAKDRLGVGSSADLPARNDPAPVARRAAEAVLARDASPADRVRARLAVIDAAGQALADLDETFAHAMADAAGDPALQAAVQLRVATKLNLSDGDPVRSRAAAAEAGALAATGGDQVAEAMALTVRARMGRILGDHGAEEILAQALALPAPAVPLGMRHAPQYLAVRHALFDDRLADAREQLLVLLPAAERTGSAEDVFELLRSFSEVELRSGRCAAGAAHARRALELTIEAGLSPGPAWYVAAMAESVGGSFARAAGYARRGVQASEEERDQVFLSRSLYALGLVELATGETVKAVATLRRVAELEAAQQVVDPSILRWHGELAEALVAADEPAEAAALLAEVRSVAVDLGRAGVVAALDRAEGLLLSARSEADAAVALLRSTAERFEALDLPLERARTLLALARVERRRRRRAPARAALQEAAEVFTRAGATPWAALAIEAPAGAGPGRSAGRGPVGWGTGVLTEAETRLALLVCQGASNQEAADKLFLSVKTVEARLTRIYQKLDVRSRAQLATAMQRR</sequence>
<dbReference type="PROSITE" id="PS50043">
    <property type="entry name" value="HTH_LUXR_2"/>
    <property type="match status" value="1"/>
</dbReference>
<dbReference type="InterPro" id="IPR036388">
    <property type="entry name" value="WH-like_DNA-bd_sf"/>
</dbReference>
<dbReference type="InterPro" id="IPR011990">
    <property type="entry name" value="TPR-like_helical_dom_sf"/>
</dbReference>
<evidence type="ECO:0000259" key="1">
    <source>
        <dbReference type="PROSITE" id="PS50043"/>
    </source>
</evidence>